<evidence type="ECO:0000256" key="3">
    <source>
        <dbReference type="ARBA" id="ARBA00022729"/>
    </source>
</evidence>
<organism evidence="7 8">
    <name type="scientific">Candidatus Enterococcus avicola</name>
    <dbReference type="NCBI Taxonomy" id="2838561"/>
    <lineage>
        <taxon>Bacteria</taxon>
        <taxon>Bacillati</taxon>
        <taxon>Bacillota</taxon>
        <taxon>Bacilli</taxon>
        <taxon>Lactobacillales</taxon>
        <taxon>Enterococcaceae</taxon>
        <taxon>Enterococcus</taxon>
    </lineage>
</organism>
<dbReference type="Proteomes" id="UP000824063">
    <property type="component" value="Unassembled WGS sequence"/>
</dbReference>
<gene>
    <name evidence="7" type="ORF">IAA20_05025</name>
</gene>
<evidence type="ECO:0000256" key="5">
    <source>
        <dbReference type="SAM" id="Phobius"/>
    </source>
</evidence>
<name>A0A9D2F696_9ENTE</name>
<dbReference type="PROSITE" id="PS50847">
    <property type="entry name" value="GRAM_POS_ANCHORING"/>
    <property type="match status" value="1"/>
</dbReference>
<proteinExistence type="predicted"/>
<evidence type="ECO:0000313" key="7">
    <source>
        <dbReference type="EMBL" id="HIZ53284.1"/>
    </source>
</evidence>
<dbReference type="AlphaFoldDB" id="A0A9D2F696"/>
<evidence type="ECO:0000256" key="4">
    <source>
        <dbReference type="ARBA" id="ARBA00023088"/>
    </source>
</evidence>
<dbReference type="EMBL" id="DXBN01000113">
    <property type="protein sequence ID" value="HIZ53284.1"/>
    <property type="molecule type" value="Genomic_DNA"/>
</dbReference>
<keyword evidence="2" id="KW-0964">Secreted</keyword>
<dbReference type="InterPro" id="IPR019931">
    <property type="entry name" value="LPXTG_anchor"/>
</dbReference>
<reference evidence="7" key="1">
    <citation type="journal article" date="2021" name="PeerJ">
        <title>Extensive microbial diversity within the chicken gut microbiome revealed by metagenomics and culture.</title>
        <authorList>
            <person name="Gilroy R."/>
            <person name="Ravi A."/>
            <person name="Getino M."/>
            <person name="Pursley I."/>
            <person name="Horton D.L."/>
            <person name="Alikhan N.F."/>
            <person name="Baker D."/>
            <person name="Gharbi K."/>
            <person name="Hall N."/>
            <person name="Watson M."/>
            <person name="Adriaenssens E.M."/>
            <person name="Foster-Nyarko E."/>
            <person name="Jarju S."/>
            <person name="Secka A."/>
            <person name="Antonio M."/>
            <person name="Oren A."/>
            <person name="Chaudhuri R.R."/>
            <person name="La Ragione R."/>
            <person name="Hildebrand F."/>
            <person name="Pallen M.J."/>
        </authorList>
    </citation>
    <scope>NUCLEOTIDE SEQUENCE</scope>
    <source>
        <strain evidence="7">CHK172-16539</strain>
    </source>
</reference>
<comment type="caution">
    <text evidence="7">The sequence shown here is derived from an EMBL/GenBank/DDBJ whole genome shotgun (WGS) entry which is preliminary data.</text>
</comment>
<evidence type="ECO:0000256" key="1">
    <source>
        <dbReference type="ARBA" id="ARBA00022512"/>
    </source>
</evidence>
<feature type="transmembrane region" description="Helical" evidence="5">
    <location>
        <begin position="7"/>
        <end position="24"/>
    </location>
</feature>
<feature type="domain" description="Gram-positive cocci surface proteins LPxTG" evidence="6">
    <location>
        <begin position="28"/>
        <end position="62"/>
    </location>
</feature>
<protein>
    <submittedName>
        <fullName evidence="7">LPXTG cell wall anchor domain-containing protein</fullName>
    </submittedName>
</protein>
<feature type="transmembrane region" description="Helical" evidence="5">
    <location>
        <begin position="36"/>
        <end position="54"/>
    </location>
</feature>
<evidence type="ECO:0000256" key="2">
    <source>
        <dbReference type="ARBA" id="ARBA00022525"/>
    </source>
</evidence>
<dbReference type="Pfam" id="PF00746">
    <property type="entry name" value="Gram_pos_anchor"/>
    <property type="match status" value="1"/>
</dbReference>
<evidence type="ECO:0000259" key="6">
    <source>
        <dbReference type="PROSITE" id="PS50847"/>
    </source>
</evidence>
<keyword evidence="5" id="KW-0472">Membrane</keyword>
<keyword evidence="3" id="KW-0732">Signal</keyword>
<keyword evidence="5" id="KW-0812">Transmembrane</keyword>
<dbReference type="NCBIfam" id="TIGR01167">
    <property type="entry name" value="LPXTG_anchor"/>
    <property type="match status" value="1"/>
</dbReference>
<sequence>MFVVNGIGCLFNISLCFVFHTLALREELPQTGEKDNMLGILGLLSVSLASLFGLGEKKKKED</sequence>
<keyword evidence="1" id="KW-0134">Cell wall</keyword>
<accession>A0A9D2F696</accession>
<evidence type="ECO:0000313" key="8">
    <source>
        <dbReference type="Proteomes" id="UP000824063"/>
    </source>
</evidence>
<keyword evidence="4" id="KW-0572">Peptidoglycan-anchor</keyword>
<reference evidence="7" key="2">
    <citation type="submission" date="2021-04" db="EMBL/GenBank/DDBJ databases">
        <authorList>
            <person name="Gilroy R."/>
        </authorList>
    </citation>
    <scope>NUCLEOTIDE SEQUENCE</scope>
    <source>
        <strain evidence="7">CHK172-16539</strain>
    </source>
</reference>
<keyword evidence="5" id="KW-1133">Transmembrane helix</keyword>